<comment type="caution">
    <text evidence="14">The sequence shown here is derived from an EMBL/GenBank/DDBJ whole genome shotgun (WGS) entry which is preliminary data.</text>
</comment>
<feature type="domain" description="C2H2-type" evidence="13">
    <location>
        <begin position="316"/>
        <end position="345"/>
    </location>
</feature>
<dbReference type="FunFam" id="3.30.160.60:FF:000036">
    <property type="entry name" value="GLI family zinc finger 3"/>
    <property type="match status" value="1"/>
</dbReference>
<feature type="compositionally biased region" description="Polar residues" evidence="12">
    <location>
        <begin position="949"/>
        <end position="958"/>
    </location>
</feature>
<dbReference type="PROSITE" id="PS00028">
    <property type="entry name" value="ZINC_FINGER_C2H2_1"/>
    <property type="match status" value="4"/>
</dbReference>
<evidence type="ECO:0000256" key="11">
    <source>
        <dbReference type="PROSITE-ProRule" id="PRU00042"/>
    </source>
</evidence>
<sequence length="1376" mass="150689">MYNAMNPPVNSYAEHCYRRALHGQASSAPRTEAINEMPYCHQANLMSSYHGCGMAQPNEHIITPDGSRYSTPRNSMKLNKKRALSISPLSDASVDLQTVIRTSPNSLVAFINSRCSSANGSYGHLSIGTISPSLGYQSYLGHPKGQGSSFANNPAMPYMGHLDHYHSRAGGMAQHPPVRSSAKHCQMKLEPLGTPGLDSLNGKCLEERSEGDVSSPASTGTQDPLLGMLDGRDDLDKEDGKLEADVVYETNCHWEGCSKEFDLQEQLVHHINNEHIHGEKKEFVCHWQDCSREQRPFKAQYMLVVHMRRHTGEKPHKCTFEGCNKAYSRLENLKTHLRSHTGEKPYVCEHEGCNKAFSNASDRAKHQNRTHSNEKPYVCKIPGCTKRYTDPSSLRKHVKTVHGPEAHITKKHRGEGIMRTLGGTDGLRTLAGPSGEQEVDGRREEGKLMVPEGALKPQHSPGGQSSCSSERSPLGSANNNDSGVEMNLNTGGSFEDLSTLEDIPSVESVGHAGMSALKKLENLRIDKLKQLRKMTQPTKPVKLPSLPSNGSQGDACGMPLMAPNRRLMELSANDLNSMNQHNERRNSTTSTMSSAYTVSRRSSMVSPYLVNQQSGECLGPPNGIAMGDPYDSGSTDVSRRSSEASHCGGLPGLSNFTPAQQYRLKAKYAAATGGPPPTPLPNMERMVANTRMGYGGDYHGAPMPSFPMGAPQRRHSANEYHTFGTGIIHPHLAPGGSVRRASDPARSGVEQQAVLKVQRFKSMTNMNTGVMNRQMTALQQQFSGSDASLQRHIFSPRPPSITENVFMESVGIDGFSHASEQTVGAHNQMEPYTTYPDPESTVPNTNEHINFNCQSQGMNMHNSHLYSASPRVIGNLMVNPENQSGLDNGLVSSDFNRNQCQMNNRAQHFQSTSNVQSNTNGPVQWNEISSGNIGMVADPNQTMMHPTMVSGSQCQGQYPNCRPSPHSKASSVAHSGPSQQGMFPHGQRFNHLGQMHIKPEQQFHQSVPAMTSCQNAKQSMEQQLHQHDLPQSNVMAIVPSDMSCDYQGTAENQQGACLNLGSNPEMLNQQGRRPQTPMMQVKEMMVRNYVQSQQALMWEEQHKNENLMSFNGEGVDTGQVNVLHGSEAQPYMSPKYMNYQDKSPQCNLMSPVSQDNQSVHSKPLMSPGTQCFRQGVVPRPPGGPKPMSRQNSMGSSSQLSPTYPPSETSPRRLLRLPPIQAQPETPDNSSMMYCSGQIPMLPSKVGNNKLTGPQSHEHMSCESQRPGQYNPVIDQLRSSSVLYPQGQVANSLDSLDLESTQIDFAAIIDDADSSSLMPECLSPSALHGSSQTSSRLTTPRNSAVMMQSGTPNMAIGDMTSMLTSLAGENKFLNTIS</sequence>
<feature type="domain" description="C2H2-type" evidence="13">
    <location>
        <begin position="346"/>
        <end position="376"/>
    </location>
</feature>
<dbReference type="PROSITE" id="PS50157">
    <property type="entry name" value="ZINC_FINGER_C2H2_2"/>
    <property type="match status" value="5"/>
</dbReference>
<dbReference type="FunFam" id="3.30.160.60:FF:000019">
    <property type="entry name" value="GLI family zinc finger 3"/>
    <property type="match status" value="1"/>
</dbReference>
<dbReference type="FunFam" id="3.30.160.60:FF:000048">
    <property type="entry name" value="GLI family zinc finger 3"/>
    <property type="match status" value="1"/>
</dbReference>
<keyword evidence="9" id="KW-0804">Transcription</keyword>
<feature type="region of interest" description="Disordered" evidence="12">
    <location>
        <begin position="579"/>
        <end position="598"/>
    </location>
</feature>
<evidence type="ECO:0000256" key="8">
    <source>
        <dbReference type="ARBA" id="ARBA00023125"/>
    </source>
</evidence>
<feature type="domain" description="C2H2-type" evidence="13">
    <location>
        <begin position="250"/>
        <end position="282"/>
    </location>
</feature>
<keyword evidence="5 11" id="KW-0863">Zinc-finger</keyword>
<feature type="domain" description="C2H2-type" evidence="13">
    <location>
        <begin position="288"/>
        <end position="315"/>
    </location>
</feature>
<keyword evidence="4" id="KW-0677">Repeat</keyword>
<keyword evidence="8" id="KW-0238">DNA-binding</keyword>
<proteinExistence type="inferred from homology"/>
<comment type="similarity">
    <text evidence="2">Belongs to the GLI C2H2-type zinc-finger protein family.</text>
</comment>
<evidence type="ECO:0000313" key="15">
    <source>
        <dbReference type="Proteomes" id="UP001066276"/>
    </source>
</evidence>
<dbReference type="Pfam" id="PF00096">
    <property type="entry name" value="zf-C2H2"/>
    <property type="match status" value="3"/>
</dbReference>
<dbReference type="GO" id="GO:0000981">
    <property type="term" value="F:DNA-binding transcription factor activity, RNA polymerase II-specific"/>
    <property type="evidence" value="ECO:0007669"/>
    <property type="project" value="TreeGrafter"/>
</dbReference>
<accession>A0AAV7S8T8</accession>
<feature type="compositionally biased region" description="Polar residues" evidence="12">
    <location>
        <begin position="1188"/>
        <end position="1208"/>
    </location>
</feature>
<evidence type="ECO:0000256" key="7">
    <source>
        <dbReference type="ARBA" id="ARBA00023015"/>
    </source>
</evidence>
<dbReference type="GO" id="GO:0008270">
    <property type="term" value="F:zinc ion binding"/>
    <property type="evidence" value="ECO:0007669"/>
    <property type="project" value="UniProtKB-KW"/>
</dbReference>
<gene>
    <name evidence="14" type="ORF">NDU88_000788</name>
</gene>
<dbReference type="GO" id="GO:0007224">
    <property type="term" value="P:smoothened signaling pathway"/>
    <property type="evidence" value="ECO:0007669"/>
    <property type="project" value="TreeGrafter"/>
</dbReference>
<dbReference type="InterPro" id="IPR036236">
    <property type="entry name" value="Znf_C2H2_sf"/>
</dbReference>
<dbReference type="Pfam" id="PF23561">
    <property type="entry name" value="zf-C2H2_15"/>
    <property type="match status" value="1"/>
</dbReference>
<evidence type="ECO:0000256" key="3">
    <source>
        <dbReference type="ARBA" id="ARBA00022723"/>
    </source>
</evidence>
<evidence type="ECO:0000256" key="2">
    <source>
        <dbReference type="ARBA" id="ARBA00010831"/>
    </source>
</evidence>
<evidence type="ECO:0000256" key="10">
    <source>
        <dbReference type="ARBA" id="ARBA00023242"/>
    </source>
</evidence>
<organism evidence="14 15">
    <name type="scientific">Pleurodeles waltl</name>
    <name type="common">Iberian ribbed newt</name>
    <dbReference type="NCBI Taxonomy" id="8319"/>
    <lineage>
        <taxon>Eukaryota</taxon>
        <taxon>Metazoa</taxon>
        <taxon>Chordata</taxon>
        <taxon>Craniata</taxon>
        <taxon>Vertebrata</taxon>
        <taxon>Euteleostomi</taxon>
        <taxon>Amphibia</taxon>
        <taxon>Batrachia</taxon>
        <taxon>Caudata</taxon>
        <taxon>Salamandroidea</taxon>
        <taxon>Salamandridae</taxon>
        <taxon>Pleurodelinae</taxon>
        <taxon>Pleurodeles</taxon>
    </lineage>
</organism>
<evidence type="ECO:0000256" key="12">
    <source>
        <dbReference type="SAM" id="MobiDB-lite"/>
    </source>
</evidence>
<dbReference type="GO" id="GO:0005634">
    <property type="term" value="C:nucleus"/>
    <property type="evidence" value="ECO:0007669"/>
    <property type="project" value="UniProtKB-SubCell"/>
</dbReference>
<evidence type="ECO:0000256" key="1">
    <source>
        <dbReference type="ARBA" id="ARBA00004123"/>
    </source>
</evidence>
<feature type="compositionally biased region" description="Polar residues" evidence="12">
    <location>
        <begin position="967"/>
        <end position="979"/>
    </location>
</feature>
<feature type="region of interest" description="Disordered" evidence="12">
    <location>
        <begin position="206"/>
        <end position="228"/>
    </location>
</feature>
<evidence type="ECO:0000313" key="14">
    <source>
        <dbReference type="EMBL" id="KAJ1160286.1"/>
    </source>
</evidence>
<dbReference type="Proteomes" id="UP001066276">
    <property type="component" value="Chromosome 4_2"/>
</dbReference>
<feature type="compositionally biased region" description="Polar residues" evidence="12">
    <location>
        <begin position="1150"/>
        <end position="1160"/>
    </location>
</feature>
<name>A0AAV7S8T8_PLEWA</name>
<dbReference type="PANTHER" id="PTHR45718:SF2">
    <property type="entry name" value="ZINC FINGER PROTEIN GLI1"/>
    <property type="match status" value="1"/>
</dbReference>
<feature type="region of interest" description="Disordered" evidence="12">
    <location>
        <begin position="421"/>
        <end position="491"/>
    </location>
</feature>
<dbReference type="EMBL" id="JANPWB010000008">
    <property type="protein sequence ID" value="KAJ1160286.1"/>
    <property type="molecule type" value="Genomic_DNA"/>
</dbReference>
<evidence type="ECO:0000256" key="4">
    <source>
        <dbReference type="ARBA" id="ARBA00022737"/>
    </source>
</evidence>
<feature type="region of interest" description="Disordered" evidence="12">
    <location>
        <begin position="1150"/>
        <end position="1214"/>
    </location>
</feature>
<evidence type="ECO:0000256" key="6">
    <source>
        <dbReference type="ARBA" id="ARBA00022833"/>
    </source>
</evidence>
<dbReference type="SMART" id="SM00355">
    <property type="entry name" value="ZnF_C2H2"/>
    <property type="match status" value="5"/>
</dbReference>
<comment type="subcellular location">
    <subcellularLocation>
        <location evidence="1">Nucleus</location>
    </subcellularLocation>
</comment>
<dbReference type="PANTHER" id="PTHR45718">
    <property type="entry name" value="TRANSCRIPTIONAL ACTIVATOR CUBITUS INTERRUPTUS"/>
    <property type="match status" value="1"/>
</dbReference>
<feature type="region of interest" description="Disordered" evidence="12">
    <location>
        <begin position="631"/>
        <end position="652"/>
    </location>
</feature>
<keyword evidence="3" id="KW-0479">Metal-binding</keyword>
<feature type="compositionally biased region" description="Polar residues" evidence="12">
    <location>
        <begin position="461"/>
        <end position="491"/>
    </location>
</feature>
<keyword evidence="7" id="KW-0805">Transcription regulation</keyword>
<reference evidence="14" key="1">
    <citation type="journal article" date="2022" name="bioRxiv">
        <title>Sequencing and chromosome-scale assembly of the giantPleurodeles waltlgenome.</title>
        <authorList>
            <person name="Brown T."/>
            <person name="Elewa A."/>
            <person name="Iarovenko S."/>
            <person name="Subramanian E."/>
            <person name="Araus A.J."/>
            <person name="Petzold A."/>
            <person name="Susuki M."/>
            <person name="Suzuki K.-i.T."/>
            <person name="Hayashi T."/>
            <person name="Toyoda A."/>
            <person name="Oliveira C."/>
            <person name="Osipova E."/>
            <person name="Leigh N.D."/>
            <person name="Simon A."/>
            <person name="Yun M.H."/>
        </authorList>
    </citation>
    <scope>NUCLEOTIDE SEQUENCE</scope>
    <source>
        <strain evidence="14">20211129_DDA</strain>
        <tissue evidence="14">Liver</tissue>
    </source>
</reference>
<dbReference type="FunFam" id="3.30.160.60:FF:000068">
    <property type="entry name" value="GLI family zinc finger 3"/>
    <property type="match status" value="1"/>
</dbReference>
<evidence type="ECO:0000256" key="5">
    <source>
        <dbReference type="ARBA" id="ARBA00022771"/>
    </source>
</evidence>
<dbReference type="InterPro" id="IPR013087">
    <property type="entry name" value="Znf_C2H2_type"/>
</dbReference>
<keyword evidence="10" id="KW-0539">Nucleus</keyword>
<dbReference type="InterPro" id="IPR056436">
    <property type="entry name" value="Znf-C2H2_ZIC1-5/GLI1-3-like"/>
</dbReference>
<protein>
    <recommendedName>
        <fullName evidence="13">C2H2-type domain-containing protein</fullName>
    </recommendedName>
</protein>
<feature type="domain" description="C2H2-type" evidence="13">
    <location>
        <begin position="377"/>
        <end position="407"/>
    </location>
</feature>
<dbReference type="InterPro" id="IPR043359">
    <property type="entry name" value="GLI-like"/>
</dbReference>
<dbReference type="GO" id="GO:0000978">
    <property type="term" value="F:RNA polymerase II cis-regulatory region sequence-specific DNA binding"/>
    <property type="evidence" value="ECO:0007669"/>
    <property type="project" value="TreeGrafter"/>
</dbReference>
<dbReference type="FunFam" id="3.30.160.60:FF:000031">
    <property type="entry name" value="GLI family zinc finger 3"/>
    <property type="match status" value="1"/>
</dbReference>
<evidence type="ECO:0000256" key="9">
    <source>
        <dbReference type="ARBA" id="ARBA00023163"/>
    </source>
</evidence>
<feature type="region of interest" description="Disordered" evidence="12">
    <location>
        <begin position="949"/>
        <end position="979"/>
    </location>
</feature>
<keyword evidence="15" id="KW-1185">Reference proteome</keyword>
<feature type="compositionally biased region" description="Polar residues" evidence="12">
    <location>
        <begin position="587"/>
        <end position="598"/>
    </location>
</feature>
<keyword evidence="6" id="KW-0862">Zinc</keyword>
<dbReference type="SUPFAM" id="SSF57667">
    <property type="entry name" value="beta-beta-alpha zinc fingers"/>
    <property type="match status" value="3"/>
</dbReference>
<evidence type="ECO:0000259" key="13">
    <source>
        <dbReference type="PROSITE" id="PS50157"/>
    </source>
</evidence>
<dbReference type="Gene3D" id="3.30.160.60">
    <property type="entry name" value="Classic Zinc Finger"/>
    <property type="match status" value="5"/>
</dbReference>